<dbReference type="EMBL" id="JACEFF010000857">
    <property type="protein sequence ID" value="KAH9629632.1"/>
    <property type="molecule type" value="Genomic_DNA"/>
</dbReference>
<feature type="coiled-coil region" evidence="1">
    <location>
        <begin position="134"/>
        <end position="161"/>
    </location>
</feature>
<gene>
    <name evidence="4" type="ORF">HF086_003102</name>
</gene>
<sequence length="295" mass="33221">MVFVRNYKLLNISVWVCIVPVINCIEQIEPGYVLSGDEEEDSNKPDEFDCHLRHRHHIPEPESVEPAHYYSSLLTSLPIHSPSSPPLQQETTLELDPILLFSWLYCLKRYDLFYLLLKASTINLMAFVITKLRNASEELSIEEYIRKNANLEAQIASCLERLGPEYDLSGGEDDVEPDDSNWFYVSICSLQNESSEETVGDDKRLRPGEKRMPVDWASTADLADARPSSSPNTLQTTTDEELAPSPLLPLDTMSEQDIALLFLTPPSPLLPPPSPSESTSLQLEVVAEENISLPY</sequence>
<feature type="signal peptide" evidence="3">
    <location>
        <begin position="1"/>
        <end position="24"/>
    </location>
</feature>
<feature type="region of interest" description="Disordered" evidence="2">
    <location>
        <begin position="264"/>
        <end position="283"/>
    </location>
</feature>
<feature type="non-terminal residue" evidence="4">
    <location>
        <position position="1"/>
    </location>
</feature>
<feature type="chain" id="PRO_5037817649" evidence="3">
    <location>
        <begin position="25"/>
        <end position="295"/>
    </location>
</feature>
<evidence type="ECO:0000313" key="5">
    <source>
        <dbReference type="Proteomes" id="UP000814243"/>
    </source>
</evidence>
<proteinExistence type="predicted"/>
<organism evidence="4 5">
    <name type="scientific">Spodoptera exigua</name>
    <name type="common">Beet armyworm</name>
    <name type="synonym">Noctua fulgens</name>
    <dbReference type="NCBI Taxonomy" id="7107"/>
    <lineage>
        <taxon>Eukaryota</taxon>
        <taxon>Metazoa</taxon>
        <taxon>Ecdysozoa</taxon>
        <taxon>Arthropoda</taxon>
        <taxon>Hexapoda</taxon>
        <taxon>Insecta</taxon>
        <taxon>Pterygota</taxon>
        <taxon>Neoptera</taxon>
        <taxon>Endopterygota</taxon>
        <taxon>Lepidoptera</taxon>
        <taxon>Glossata</taxon>
        <taxon>Ditrysia</taxon>
        <taxon>Noctuoidea</taxon>
        <taxon>Noctuidae</taxon>
        <taxon>Amphipyrinae</taxon>
        <taxon>Spodoptera</taxon>
    </lineage>
</organism>
<dbReference type="Proteomes" id="UP000814243">
    <property type="component" value="Unassembled WGS sequence"/>
</dbReference>
<evidence type="ECO:0000313" key="4">
    <source>
        <dbReference type="EMBL" id="KAH9629632.1"/>
    </source>
</evidence>
<keyword evidence="1" id="KW-0175">Coiled coil</keyword>
<feature type="compositionally biased region" description="Pro residues" evidence="2">
    <location>
        <begin position="265"/>
        <end position="275"/>
    </location>
</feature>
<accession>A0A922M4J2</accession>
<feature type="compositionally biased region" description="Polar residues" evidence="2">
    <location>
        <begin position="227"/>
        <end position="237"/>
    </location>
</feature>
<keyword evidence="3" id="KW-0732">Signal</keyword>
<name>A0A922M4J2_SPOEX</name>
<dbReference type="AlphaFoldDB" id="A0A922M4J2"/>
<reference evidence="4" key="1">
    <citation type="journal article" date="2021" name="G3 (Bethesda)">
        <title>Genome and transcriptome analysis of the beet armyworm Spodoptera exigua reveals targets for pest control. .</title>
        <authorList>
            <person name="Simon S."/>
            <person name="Breeschoten T."/>
            <person name="Jansen H.J."/>
            <person name="Dirks R.P."/>
            <person name="Schranz M.E."/>
            <person name="Ros V.I.D."/>
        </authorList>
    </citation>
    <scope>NUCLEOTIDE SEQUENCE</scope>
    <source>
        <strain evidence="4">TB_SE_WUR_2020</strain>
    </source>
</reference>
<evidence type="ECO:0000256" key="3">
    <source>
        <dbReference type="SAM" id="SignalP"/>
    </source>
</evidence>
<evidence type="ECO:0000256" key="1">
    <source>
        <dbReference type="SAM" id="Coils"/>
    </source>
</evidence>
<comment type="caution">
    <text evidence="4">The sequence shown here is derived from an EMBL/GenBank/DDBJ whole genome shotgun (WGS) entry which is preliminary data.</text>
</comment>
<protein>
    <submittedName>
        <fullName evidence="4">Uncharacterized protein</fullName>
    </submittedName>
</protein>
<feature type="region of interest" description="Disordered" evidence="2">
    <location>
        <begin position="221"/>
        <end position="244"/>
    </location>
</feature>
<evidence type="ECO:0000256" key="2">
    <source>
        <dbReference type="SAM" id="MobiDB-lite"/>
    </source>
</evidence>